<feature type="compositionally biased region" description="Low complexity" evidence="4">
    <location>
        <begin position="60"/>
        <end position="76"/>
    </location>
</feature>
<evidence type="ECO:0000256" key="4">
    <source>
        <dbReference type="SAM" id="MobiDB-lite"/>
    </source>
</evidence>
<evidence type="ECO:0000256" key="2">
    <source>
        <dbReference type="ARBA" id="ARBA00007639"/>
    </source>
</evidence>
<comment type="caution">
    <text evidence="7">The sequence shown here is derived from an EMBL/GenBank/DDBJ whole genome shotgun (WGS) entry which is preliminary data.</text>
</comment>
<comment type="similarity">
    <text evidence="2">Belongs to the bacterial solute-binding protein 2 family.</text>
</comment>
<dbReference type="OrthoDB" id="9769193at2"/>
<dbReference type="Gene3D" id="3.40.50.2300">
    <property type="match status" value="2"/>
</dbReference>
<feature type="signal peptide" evidence="5">
    <location>
        <begin position="1"/>
        <end position="27"/>
    </location>
</feature>
<feature type="region of interest" description="Disordered" evidence="4">
    <location>
        <begin position="27"/>
        <end position="76"/>
    </location>
</feature>
<evidence type="ECO:0000256" key="3">
    <source>
        <dbReference type="ARBA" id="ARBA00022729"/>
    </source>
</evidence>
<feature type="domain" description="Periplasmic binding protein" evidence="6">
    <location>
        <begin position="88"/>
        <end position="346"/>
    </location>
</feature>
<dbReference type="Proteomes" id="UP000283880">
    <property type="component" value="Unassembled WGS sequence"/>
</dbReference>
<dbReference type="EMBL" id="QSBM01000028">
    <property type="protein sequence ID" value="RGX22131.1"/>
    <property type="molecule type" value="Genomic_DNA"/>
</dbReference>
<proteinExistence type="inferred from homology"/>
<evidence type="ECO:0000259" key="6">
    <source>
        <dbReference type="Pfam" id="PF13407"/>
    </source>
</evidence>
<protein>
    <submittedName>
        <fullName evidence="7">Sugar ABC transporter substrate-binding protein</fullName>
    </submittedName>
</protein>
<dbReference type="PANTHER" id="PTHR46847:SF1">
    <property type="entry name" value="D-ALLOSE-BINDING PERIPLASMIC PROTEIN-RELATED"/>
    <property type="match status" value="1"/>
</dbReference>
<feature type="compositionally biased region" description="Basic and acidic residues" evidence="4">
    <location>
        <begin position="46"/>
        <end position="59"/>
    </location>
</feature>
<evidence type="ECO:0000256" key="5">
    <source>
        <dbReference type="SAM" id="SignalP"/>
    </source>
</evidence>
<dbReference type="Pfam" id="PF13407">
    <property type="entry name" value="Peripla_BP_4"/>
    <property type="match status" value="1"/>
</dbReference>
<accession>A0A413F7U0</accession>
<dbReference type="InterPro" id="IPR025997">
    <property type="entry name" value="SBP_2_dom"/>
</dbReference>
<name>A0A413F7U0_9FIRM</name>
<comment type="subcellular location">
    <subcellularLocation>
        <location evidence="1">Cell envelope</location>
    </subcellularLocation>
</comment>
<keyword evidence="3 5" id="KW-0732">Signal</keyword>
<sequence length="362" mass="36872">MRKMRKWAALWVAAALVLGGCSSGAGGGDTKADVTPAATETVSGAESKEANPKEADGAKAADTSAAESGSAQAGETGAAVKANGKYKITLVVKNLTNPMWIAVQEGAEKAAAEAGVDLTVLAPATADSNEEQISLIEQSIAKGTDALVVIPADSVGIVPAVEAANSAGIPLIDVNTKIDTSGGCRIETFIAVENYTAAVSVAEKLVEMLDQKGDVIILEGKAGAQSSVDIVAGANDTFAKYPDVNVVASQTASWNRTEAYNVTLNLLEANPGVAAIFAANDEMAMGALEAVSQAGKSGQILITGLDANEDAKAAVDAGTLAITCDKNGIGQGYEGVMKAVMLLNGETLEPNYVVDTYLYTKD</sequence>
<feature type="chain" id="PRO_5039190354" evidence="5">
    <location>
        <begin position="28"/>
        <end position="362"/>
    </location>
</feature>
<evidence type="ECO:0000313" key="8">
    <source>
        <dbReference type="Proteomes" id="UP000283880"/>
    </source>
</evidence>
<dbReference type="PROSITE" id="PS51257">
    <property type="entry name" value="PROKAR_LIPOPROTEIN"/>
    <property type="match status" value="1"/>
</dbReference>
<dbReference type="AlphaFoldDB" id="A0A413F7U0"/>
<dbReference type="PANTHER" id="PTHR46847">
    <property type="entry name" value="D-ALLOSE-BINDING PERIPLASMIC PROTEIN-RELATED"/>
    <property type="match status" value="1"/>
</dbReference>
<dbReference type="CDD" id="cd01536">
    <property type="entry name" value="PBP1_ABC_sugar_binding-like"/>
    <property type="match status" value="1"/>
</dbReference>
<dbReference type="RefSeq" id="WP_117778183.1">
    <property type="nucleotide sequence ID" value="NZ_JAWYAU010000477.1"/>
</dbReference>
<dbReference type="GO" id="GO:0030246">
    <property type="term" value="F:carbohydrate binding"/>
    <property type="evidence" value="ECO:0007669"/>
    <property type="project" value="UniProtKB-ARBA"/>
</dbReference>
<dbReference type="GO" id="GO:0030313">
    <property type="term" value="C:cell envelope"/>
    <property type="evidence" value="ECO:0007669"/>
    <property type="project" value="UniProtKB-SubCell"/>
</dbReference>
<dbReference type="InterPro" id="IPR028082">
    <property type="entry name" value="Peripla_BP_I"/>
</dbReference>
<organism evidence="7 8">
    <name type="scientific">Enterocloster asparagiformis</name>
    <dbReference type="NCBI Taxonomy" id="333367"/>
    <lineage>
        <taxon>Bacteria</taxon>
        <taxon>Bacillati</taxon>
        <taxon>Bacillota</taxon>
        <taxon>Clostridia</taxon>
        <taxon>Lachnospirales</taxon>
        <taxon>Lachnospiraceae</taxon>
        <taxon>Enterocloster</taxon>
    </lineage>
</organism>
<gene>
    <name evidence="7" type="ORF">DWV29_25830</name>
</gene>
<evidence type="ECO:0000313" key="7">
    <source>
        <dbReference type="EMBL" id="RGX22131.1"/>
    </source>
</evidence>
<evidence type="ECO:0000256" key="1">
    <source>
        <dbReference type="ARBA" id="ARBA00004196"/>
    </source>
</evidence>
<dbReference type="SUPFAM" id="SSF53822">
    <property type="entry name" value="Periplasmic binding protein-like I"/>
    <property type="match status" value="1"/>
</dbReference>
<reference evidence="7 8" key="1">
    <citation type="submission" date="2018-08" db="EMBL/GenBank/DDBJ databases">
        <title>A genome reference for cultivated species of the human gut microbiota.</title>
        <authorList>
            <person name="Zou Y."/>
            <person name="Xue W."/>
            <person name="Luo G."/>
        </authorList>
    </citation>
    <scope>NUCLEOTIDE SEQUENCE [LARGE SCALE GENOMIC DNA]</scope>
    <source>
        <strain evidence="7 8">AF04-15</strain>
    </source>
</reference>